<proteinExistence type="predicted"/>
<evidence type="ECO:0000313" key="2">
    <source>
        <dbReference type="Proteomes" id="UP000501063"/>
    </source>
</evidence>
<name>A0A6G6J8Q1_PSENT</name>
<dbReference type="EMBL" id="CP049142">
    <property type="protein sequence ID" value="QIE91583.1"/>
    <property type="molecule type" value="Genomic_DNA"/>
</dbReference>
<dbReference type="RefSeq" id="WP_024764856.1">
    <property type="nucleotide sequence ID" value="NZ_CP049142.1"/>
</dbReference>
<sequence>MQFTPEYYAAKQAIAAHLIANGWAAVSQLDMEICCVVARLDVETIVGSKTASLSLEPRSSGFQLVGNYISEGDNVLRTDWLNVPEGMSSEQIAEKIPAFLAAVNKSIDQSYARRLFLR</sequence>
<protein>
    <submittedName>
        <fullName evidence="1">Uncharacterized protein</fullName>
    </submittedName>
</protein>
<reference evidence="1 2" key="1">
    <citation type="submission" date="2020-02" db="EMBL/GenBank/DDBJ databases">
        <title>Integrative conjugative elements (ICEs) and plasmids drive adaptation of Pseudomonas nitroreducens strain HBP1 to wastewater environment.</title>
        <authorList>
            <person name="Sentchilo V."/>
            <person name="Carraro N."/>
            <person name="Bertelli C."/>
            <person name="van der Meer J.R."/>
        </authorList>
    </citation>
    <scope>NUCLEOTIDE SEQUENCE [LARGE SCALE GENOMIC DNA]</scope>
    <source>
        <strain evidence="1 2">HBP1</strain>
        <plasmid evidence="2">ppnihbp1_1</plasmid>
    </source>
</reference>
<gene>
    <name evidence="1" type="ORF">G5B91_35215</name>
</gene>
<dbReference type="AlphaFoldDB" id="A0A6G6J8Q1"/>
<keyword evidence="1" id="KW-0614">Plasmid</keyword>
<accession>A0A6G6J8Q1</accession>
<organism evidence="1 2">
    <name type="scientific">Pseudomonas nitroreducens</name>
    <dbReference type="NCBI Taxonomy" id="46680"/>
    <lineage>
        <taxon>Bacteria</taxon>
        <taxon>Pseudomonadati</taxon>
        <taxon>Pseudomonadota</taxon>
        <taxon>Gammaproteobacteria</taxon>
        <taxon>Pseudomonadales</taxon>
        <taxon>Pseudomonadaceae</taxon>
        <taxon>Pseudomonas</taxon>
    </lineage>
</organism>
<dbReference type="KEGG" id="pnt:G5B91_35215"/>
<dbReference type="Proteomes" id="UP000501063">
    <property type="component" value="Plasmid pPniHBP1_1"/>
</dbReference>
<geneLocation type="plasmid" evidence="2">
    <name>ppnihbp1_1</name>
</geneLocation>
<evidence type="ECO:0000313" key="1">
    <source>
        <dbReference type="EMBL" id="QIE91583.1"/>
    </source>
</evidence>